<evidence type="ECO:0000259" key="1">
    <source>
        <dbReference type="PROSITE" id="PS51379"/>
    </source>
</evidence>
<evidence type="ECO:0000313" key="2">
    <source>
        <dbReference type="EMBL" id="GAG32451.1"/>
    </source>
</evidence>
<feature type="domain" description="4Fe-4S ferredoxin-type" evidence="1">
    <location>
        <begin position="12"/>
        <end position="41"/>
    </location>
</feature>
<dbReference type="Gene3D" id="3.30.70.20">
    <property type="match status" value="1"/>
</dbReference>
<dbReference type="EMBL" id="BARS01042777">
    <property type="protein sequence ID" value="GAG32451.1"/>
    <property type="molecule type" value="Genomic_DNA"/>
</dbReference>
<accession>X0Y6H4</accession>
<organism evidence="2">
    <name type="scientific">marine sediment metagenome</name>
    <dbReference type="NCBI Taxonomy" id="412755"/>
    <lineage>
        <taxon>unclassified sequences</taxon>
        <taxon>metagenomes</taxon>
        <taxon>ecological metagenomes</taxon>
    </lineage>
</organism>
<dbReference type="InterPro" id="IPR017896">
    <property type="entry name" value="4Fe4S_Fe-S-bd"/>
</dbReference>
<dbReference type="InterPro" id="IPR017900">
    <property type="entry name" value="4Fe4S_Fe_S_CS"/>
</dbReference>
<feature type="non-terminal residue" evidence="2">
    <location>
        <position position="1"/>
    </location>
</feature>
<reference evidence="2" key="1">
    <citation type="journal article" date="2014" name="Front. Microbiol.">
        <title>High frequency of phylogenetically diverse reductive dehalogenase-homologous genes in deep subseafloor sedimentary metagenomes.</title>
        <authorList>
            <person name="Kawai M."/>
            <person name="Futagami T."/>
            <person name="Toyoda A."/>
            <person name="Takaki Y."/>
            <person name="Nishi S."/>
            <person name="Hori S."/>
            <person name="Arai W."/>
            <person name="Tsubouchi T."/>
            <person name="Morono Y."/>
            <person name="Uchiyama I."/>
            <person name="Ito T."/>
            <person name="Fujiyama A."/>
            <person name="Inagaki F."/>
            <person name="Takami H."/>
        </authorList>
    </citation>
    <scope>NUCLEOTIDE SEQUENCE</scope>
    <source>
        <strain evidence="2">Expedition CK06-06</strain>
    </source>
</reference>
<dbReference type="PROSITE" id="PS51379">
    <property type="entry name" value="4FE4S_FER_2"/>
    <property type="match status" value="1"/>
</dbReference>
<name>X0Y6H4_9ZZZZ</name>
<protein>
    <recommendedName>
        <fullName evidence="1">4Fe-4S ferredoxin-type domain-containing protein</fullName>
    </recommendedName>
</protein>
<comment type="caution">
    <text evidence="2">The sequence shown here is derived from an EMBL/GenBank/DDBJ whole genome shotgun (WGS) entry which is preliminary data.</text>
</comment>
<dbReference type="Pfam" id="PF00037">
    <property type="entry name" value="Fer4"/>
    <property type="match status" value="1"/>
</dbReference>
<dbReference type="PROSITE" id="PS00198">
    <property type="entry name" value="4FE4S_FER_1"/>
    <property type="match status" value="1"/>
</dbReference>
<dbReference type="AlphaFoldDB" id="X0Y6H4"/>
<dbReference type="SUPFAM" id="SSF54862">
    <property type="entry name" value="4Fe-4S ferredoxins"/>
    <property type="match status" value="1"/>
</dbReference>
<sequence length="42" mass="4680">PESAIKTDPEGYGYIPDMDYCKGCGICVNECPRGAMEMKFME</sequence>
<gene>
    <name evidence="2" type="ORF">S01H1_64855</name>
</gene>
<proteinExistence type="predicted"/>